<feature type="compositionally biased region" description="Basic residues" evidence="19">
    <location>
        <begin position="224"/>
        <end position="243"/>
    </location>
</feature>
<dbReference type="InterPro" id="IPR054722">
    <property type="entry name" value="PolX-like_BBD"/>
</dbReference>
<dbReference type="Pfam" id="PF13976">
    <property type="entry name" value="gag_pre-integrs"/>
    <property type="match status" value="1"/>
</dbReference>
<evidence type="ECO:0000256" key="10">
    <source>
        <dbReference type="ARBA" id="ARBA00022840"/>
    </source>
</evidence>
<dbReference type="GO" id="GO:0006310">
    <property type="term" value="P:DNA recombination"/>
    <property type="evidence" value="ECO:0007669"/>
    <property type="project" value="UniProtKB-KW"/>
</dbReference>
<evidence type="ECO:0000256" key="2">
    <source>
        <dbReference type="ARBA" id="ARBA00022612"/>
    </source>
</evidence>
<dbReference type="SUPFAM" id="SSF53098">
    <property type="entry name" value="Ribonuclease H-like"/>
    <property type="match status" value="1"/>
</dbReference>
<dbReference type="PROSITE" id="PS50994">
    <property type="entry name" value="INTEGRASE"/>
    <property type="match status" value="1"/>
</dbReference>
<keyword evidence="14" id="KW-0239">DNA-directed DNA polymerase</keyword>
<dbReference type="GO" id="GO:0004190">
    <property type="term" value="F:aspartic-type endopeptidase activity"/>
    <property type="evidence" value="ECO:0007669"/>
    <property type="project" value="UniProtKB-KW"/>
</dbReference>
<organism evidence="22 23">
    <name type="scientific">Helianthus annuus</name>
    <name type="common">Common sunflower</name>
    <dbReference type="NCBI Taxonomy" id="4232"/>
    <lineage>
        <taxon>Eukaryota</taxon>
        <taxon>Viridiplantae</taxon>
        <taxon>Streptophyta</taxon>
        <taxon>Embryophyta</taxon>
        <taxon>Tracheophyta</taxon>
        <taxon>Spermatophyta</taxon>
        <taxon>Magnoliopsida</taxon>
        <taxon>eudicotyledons</taxon>
        <taxon>Gunneridae</taxon>
        <taxon>Pentapetalae</taxon>
        <taxon>asterids</taxon>
        <taxon>campanulids</taxon>
        <taxon>Asterales</taxon>
        <taxon>Asteraceae</taxon>
        <taxon>Asteroideae</taxon>
        <taxon>Heliantheae alliance</taxon>
        <taxon>Heliantheae</taxon>
        <taxon>Helianthus</taxon>
    </lineage>
</organism>
<evidence type="ECO:0000313" key="23">
    <source>
        <dbReference type="Proteomes" id="UP000215914"/>
    </source>
</evidence>
<evidence type="ECO:0000259" key="20">
    <source>
        <dbReference type="PROSITE" id="PS50158"/>
    </source>
</evidence>
<dbReference type="InterPro" id="IPR039537">
    <property type="entry name" value="Retrotran_Ty1/copia-like"/>
</dbReference>
<keyword evidence="14" id="KW-0808">Transferase</keyword>
<dbReference type="GO" id="GO:0006508">
    <property type="term" value="P:proteolysis"/>
    <property type="evidence" value="ECO:0007669"/>
    <property type="project" value="UniProtKB-KW"/>
</dbReference>
<dbReference type="InterPro" id="IPR043502">
    <property type="entry name" value="DNA/RNA_pol_sf"/>
</dbReference>
<evidence type="ECO:0000256" key="17">
    <source>
        <dbReference type="ARBA" id="ARBA00023268"/>
    </source>
</evidence>
<feature type="compositionally biased region" description="Low complexity" evidence="19">
    <location>
        <begin position="786"/>
        <end position="796"/>
    </location>
</feature>
<keyword evidence="18" id="KW-0862">Zinc</keyword>
<dbReference type="InterPro" id="IPR036875">
    <property type="entry name" value="Znf_CCHC_sf"/>
</dbReference>
<dbReference type="PROSITE" id="PS50158">
    <property type="entry name" value="ZF_CCHC"/>
    <property type="match status" value="1"/>
</dbReference>
<sequence>MANNQNTGAPNPPLPIFKGEGYEFWKIRMKTIIMSQDLWDFVENGYNDADADRTRLRDHKRKDARALSLIQSGVHDELFSRIAGATTSKQAWTLLQNEYEGDTKVQMVKLQGLRREFETIHMKDGEHVGDFLSKVMKIVNQQRAYGETVTDQKVVEKVLRSLPIKWDHIVAAIEESKDLSVMTFDQLMGSLQSHEARVNRSCENVAEEQALQAKEEETSLFTRGRGRGYSRGRGRGGRGRGNGRGKANVQCYNCNKYGHLSRDCWNEPQASPAVGDENDEEEGQLFMVIQENEENQALMITKGDASPPNIWFLDSGCSNHMTGQKSLFKNIDRTNTVAVRMGNGKRINVEGKGSVSLEVAGGKYKTLTDVQYAPDLGYNLLSVGQLMKGGHRLVFDDGACTVLKKSTGETVCTIPVANNNTFPLDVSNSNHVAFATIVDDSYLWHLRFGHLNERSLQSLCLNQLVYGLPKLKHWNVCESCVHGKLSRASFPAESFRTMEVLDLIHADVCGPMSTKSLGGNRYFLLFTDDASRMTWVYFLQNKFEVFEKFKIFKAKVETEMSKKIKAFRTDRGGEFCSKEFMAFCEKEGIRRELTPPYTPEHNGVSERKNRTVVEMALSMLHEKNLSNIFWGEAVATAVYLRNMSPTKALDEATPFQVWYNRIPSVHHLKVFGCVAYCLVPKQQRKKLDDKARKCIFVGYSQSSKAYRLYDPVKRCVITSRNVVFDEHTKWNDKQDDKYGIPSEFVNIWEPNESEVSGELNNEETGNGINTQNVTSNADQSTNQNGSSSSEVTGSSSIADTRVRPLSQIYDDTVPFEPEQVQQLYECGLALSSMEPTSHEEAMLSKSWKEAMKVELQALEKHKTWTLVDLPEDKQVIGLKWIFKSAFLNGSLQEEVYVTQPPGFEVKGQEEKVYRLHKALYGLKQSPKAWYDRINSYLHLNSYLRITSEPTVYVKKTDEDGIIIICIYVDDIIYTSSSQLLAEEFKAKMIKEFDMTDLGKLRYFLGLEINQTESGVSVSQKKYATDLLKRFGMWGCKGVVTPMNKGEKLQGDCSGRVDEGRFRSLVGGLLYLTHSRPELAFAVGFIARYMQAPTSIHFGAARRILRYVAATIDYGLWYDKGAEVKLIGFSDSDWARSTEDRKSISAYVYFVGSSAVAWSSKKQSVVALSSTEAEYISANGAACQAVWMRHLLSELGYKQEKATEIFCDNVSAIFLSKNPAMHSRSKHIDIKFHYIKSLVDSNQIVLKACRTEEQVADLLTKPLGTEQFCYLREALGVRKIELKGGIGDNSI</sequence>
<proteinExistence type="predicted"/>
<feature type="region of interest" description="Disordered" evidence="19">
    <location>
        <begin position="209"/>
        <end position="244"/>
    </location>
</feature>
<reference evidence="23" key="1">
    <citation type="journal article" date="2017" name="Nature">
        <title>The sunflower genome provides insights into oil metabolism, flowering and Asterid evolution.</title>
        <authorList>
            <person name="Badouin H."/>
            <person name="Gouzy J."/>
            <person name="Grassa C.J."/>
            <person name="Murat F."/>
            <person name="Staton S.E."/>
            <person name="Cottret L."/>
            <person name="Lelandais-Briere C."/>
            <person name="Owens G.L."/>
            <person name="Carrere S."/>
            <person name="Mayjonade B."/>
            <person name="Legrand L."/>
            <person name="Gill N."/>
            <person name="Kane N.C."/>
            <person name="Bowers J.E."/>
            <person name="Hubner S."/>
            <person name="Bellec A."/>
            <person name="Berard A."/>
            <person name="Berges H."/>
            <person name="Blanchet N."/>
            <person name="Boniface M.C."/>
            <person name="Brunel D."/>
            <person name="Catrice O."/>
            <person name="Chaidir N."/>
            <person name="Claudel C."/>
            <person name="Donnadieu C."/>
            <person name="Faraut T."/>
            <person name="Fievet G."/>
            <person name="Helmstetter N."/>
            <person name="King M."/>
            <person name="Knapp S.J."/>
            <person name="Lai Z."/>
            <person name="Le Paslier M.C."/>
            <person name="Lippi Y."/>
            <person name="Lorenzon L."/>
            <person name="Mandel J.R."/>
            <person name="Marage G."/>
            <person name="Marchand G."/>
            <person name="Marquand E."/>
            <person name="Bret-Mestries E."/>
            <person name="Morien E."/>
            <person name="Nambeesan S."/>
            <person name="Nguyen T."/>
            <person name="Pegot-Espagnet P."/>
            <person name="Pouilly N."/>
            <person name="Raftis F."/>
            <person name="Sallet E."/>
            <person name="Schiex T."/>
            <person name="Thomas J."/>
            <person name="Vandecasteele C."/>
            <person name="Vares D."/>
            <person name="Vear F."/>
            <person name="Vautrin S."/>
            <person name="Crespi M."/>
            <person name="Mangin B."/>
            <person name="Burke J.M."/>
            <person name="Salse J."/>
            <person name="Munos S."/>
            <person name="Vincourt P."/>
            <person name="Rieseberg L.H."/>
            <person name="Langlade N.B."/>
        </authorList>
    </citation>
    <scope>NUCLEOTIDE SEQUENCE [LARGE SCALE GENOMIC DNA]</scope>
    <source>
        <strain evidence="23">cv. SF193</strain>
    </source>
</reference>
<keyword evidence="23" id="KW-1185">Reference proteome</keyword>
<feature type="region of interest" description="Disordered" evidence="19">
    <location>
        <begin position="754"/>
        <end position="796"/>
    </location>
</feature>
<dbReference type="Proteomes" id="UP000215914">
    <property type="component" value="Chromosome 3"/>
</dbReference>
<keyword evidence="8" id="KW-0255">Endonuclease</keyword>
<dbReference type="InterPro" id="IPR001584">
    <property type="entry name" value="Integrase_cat-core"/>
</dbReference>
<evidence type="ECO:0000256" key="14">
    <source>
        <dbReference type="ARBA" id="ARBA00022932"/>
    </source>
</evidence>
<evidence type="ECO:0000256" key="15">
    <source>
        <dbReference type="ARBA" id="ARBA00023113"/>
    </source>
</evidence>
<dbReference type="GO" id="GO:0015074">
    <property type="term" value="P:DNA integration"/>
    <property type="evidence" value="ECO:0007669"/>
    <property type="project" value="UniProtKB-KW"/>
</dbReference>
<dbReference type="Gene3D" id="3.30.420.10">
    <property type="entry name" value="Ribonuclease H-like superfamily/Ribonuclease H"/>
    <property type="match status" value="1"/>
</dbReference>
<evidence type="ECO:0000256" key="13">
    <source>
        <dbReference type="ARBA" id="ARBA00022918"/>
    </source>
</evidence>
<dbReference type="InterPro" id="IPR013103">
    <property type="entry name" value="RVT_2"/>
</dbReference>
<keyword evidence="4" id="KW-0540">Nuclease</keyword>
<evidence type="ECO:0000256" key="11">
    <source>
        <dbReference type="ARBA" id="ARBA00022842"/>
    </source>
</evidence>
<dbReference type="Pfam" id="PF25597">
    <property type="entry name" value="SH3_retrovirus"/>
    <property type="match status" value="1"/>
</dbReference>
<keyword evidence="7" id="KW-0064">Aspartyl protease</keyword>
<dbReference type="InterPro" id="IPR025724">
    <property type="entry name" value="GAG-pre-integrase_dom"/>
</dbReference>
<keyword evidence="16" id="KW-0233">DNA recombination</keyword>
<dbReference type="Gene3D" id="4.10.60.10">
    <property type="entry name" value="Zinc finger, CCHC-type"/>
    <property type="match status" value="1"/>
</dbReference>
<evidence type="ECO:0000256" key="19">
    <source>
        <dbReference type="SAM" id="MobiDB-lite"/>
    </source>
</evidence>
<evidence type="ECO:0000256" key="16">
    <source>
        <dbReference type="ARBA" id="ARBA00023172"/>
    </source>
</evidence>
<keyword evidence="9" id="KW-0378">Hydrolase</keyword>
<feature type="compositionally biased region" description="Polar residues" evidence="19">
    <location>
        <begin position="758"/>
        <end position="785"/>
    </location>
</feature>
<comment type="function">
    <text evidence="1">The aspartyl protease (PR) mediates the proteolytic cleavages of the Gag and Gag-Pol polyproteins after assembly of the VLP.</text>
</comment>
<keyword evidence="18" id="KW-0863">Zinc-finger</keyword>
<dbReference type="GO" id="GO:0003964">
    <property type="term" value="F:RNA-directed DNA polymerase activity"/>
    <property type="evidence" value="ECO:0007669"/>
    <property type="project" value="UniProtKB-KW"/>
</dbReference>
<keyword evidence="17" id="KW-0511">Multifunctional enzyme</keyword>
<keyword evidence="3" id="KW-0645">Protease</keyword>
<dbReference type="SMART" id="SM00343">
    <property type="entry name" value="ZnF_C2HC"/>
    <property type="match status" value="1"/>
</dbReference>
<dbReference type="InterPro" id="IPR001878">
    <property type="entry name" value="Znf_CCHC"/>
</dbReference>
<dbReference type="SUPFAM" id="SSF57756">
    <property type="entry name" value="Retrovirus zinc finger-like domains"/>
    <property type="match status" value="1"/>
</dbReference>
<dbReference type="SUPFAM" id="SSF56672">
    <property type="entry name" value="DNA/RNA polymerases"/>
    <property type="match status" value="1"/>
</dbReference>
<evidence type="ECO:0000256" key="4">
    <source>
        <dbReference type="ARBA" id="ARBA00022722"/>
    </source>
</evidence>
<dbReference type="GO" id="GO:0008270">
    <property type="term" value="F:zinc ion binding"/>
    <property type="evidence" value="ECO:0007669"/>
    <property type="project" value="UniProtKB-KW"/>
</dbReference>
<keyword evidence="14" id="KW-0548">Nucleotidyltransferase</keyword>
<dbReference type="Pfam" id="PF22936">
    <property type="entry name" value="Pol_BBD"/>
    <property type="match status" value="1"/>
</dbReference>
<gene>
    <name evidence="22" type="ORF">HannXRQ_Chr03g0067731</name>
</gene>
<evidence type="ECO:0000256" key="5">
    <source>
        <dbReference type="ARBA" id="ARBA00022723"/>
    </source>
</evidence>
<keyword evidence="6" id="KW-0547">Nucleotide-binding</keyword>
<dbReference type="InterPro" id="IPR057670">
    <property type="entry name" value="SH3_retrovirus"/>
</dbReference>
<keyword evidence="13" id="KW-0695">RNA-directed DNA polymerase</keyword>
<dbReference type="PANTHER" id="PTHR42648:SF11">
    <property type="entry name" value="TRANSPOSON TY4-P GAG-POL POLYPROTEIN"/>
    <property type="match status" value="1"/>
</dbReference>
<dbReference type="InParanoid" id="A0A251V7X8"/>
<evidence type="ECO:0000256" key="1">
    <source>
        <dbReference type="ARBA" id="ARBA00002180"/>
    </source>
</evidence>
<dbReference type="GO" id="GO:0004519">
    <property type="term" value="F:endonuclease activity"/>
    <property type="evidence" value="ECO:0007669"/>
    <property type="project" value="UniProtKB-KW"/>
</dbReference>
<dbReference type="EMBL" id="CM007892">
    <property type="protein sequence ID" value="OTG30731.1"/>
    <property type="molecule type" value="Genomic_DNA"/>
</dbReference>
<dbReference type="Pfam" id="PF14223">
    <property type="entry name" value="Retrotran_gag_2"/>
    <property type="match status" value="1"/>
</dbReference>
<keyword evidence="11" id="KW-0460">Magnesium</keyword>
<dbReference type="Pfam" id="PF07727">
    <property type="entry name" value="RVT_2"/>
    <property type="match status" value="1"/>
</dbReference>
<keyword evidence="10" id="KW-0067">ATP-binding</keyword>
<dbReference type="Pfam" id="PF00098">
    <property type="entry name" value="zf-CCHC"/>
    <property type="match status" value="1"/>
</dbReference>
<evidence type="ECO:0000256" key="18">
    <source>
        <dbReference type="PROSITE-ProRule" id="PRU00047"/>
    </source>
</evidence>
<feature type="domain" description="Integrase catalytic" evidence="21">
    <location>
        <begin position="487"/>
        <end position="662"/>
    </location>
</feature>
<evidence type="ECO:0000313" key="22">
    <source>
        <dbReference type="EMBL" id="OTG30731.1"/>
    </source>
</evidence>
<dbReference type="PANTHER" id="PTHR42648">
    <property type="entry name" value="TRANSPOSASE, PUTATIVE-RELATED"/>
    <property type="match status" value="1"/>
</dbReference>
<dbReference type="GO" id="GO:0003887">
    <property type="term" value="F:DNA-directed DNA polymerase activity"/>
    <property type="evidence" value="ECO:0007669"/>
    <property type="project" value="UniProtKB-KW"/>
</dbReference>
<keyword evidence="15" id="KW-0917">Virion maturation</keyword>
<feature type="domain" description="CCHC-type" evidence="20">
    <location>
        <begin position="251"/>
        <end position="264"/>
    </location>
</feature>
<dbReference type="STRING" id="4232.A0A251V7X8"/>
<evidence type="ECO:0000256" key="7">
    <source>
        <dbReference type="ARBA" id="ARBA00022750"/>
    </source>
</evidence>
<accession>A0A251V7X8</accession>
<dbReference type="GO" id="GO:0005524">
    <property type="term" value="F:ATP binding"/>
    <property type="evidence" value="ECO:0007669"/>
    <property type="project" value="UniProtKB-KW"/>
</dbReference>
<protein>
    <submittedName>
        <fullName evidence="22">Putative zinc finger, CCHC-type</fullName>
    </submittedName>
</protein>
<dbReference type="OMA" id="QTHANDN"/>
<keyword evidence="5" id="KW-0479">Metal-binding</keyword>
<evidence type="ECO:0000256" key="8">
    <source>
        <dbReference type="ARBA" id="ARBA00022759"/>
    </source>
</evidence>
<keyword evidence="2" id="KW-1188">Viral release from host cell</keyword>
<dbReference type="InterPro" id="IPR012337">
    <property type="entry name" value="RNaseH-like_sf"/>
</dbReference>
<dbReference type="CDD" id="cd09272">
    <property type="entry name" value="RNase_HI_RT_Ty1"/>
    <property type="match status" value="1"/>
</dbReference>
<name>A0A251V7X8_HELAN</name>
<evidence type="ECO:0000256" key="9">
    <source>
        <dbReference type="ARBA" id="ARBA00022801"/>
    </source>
</evidence>
<dbReference type="InterPro" id="IPR036397">
    <property type="entry name" value="RNaseH_sf"/>
</dbReference>
<evidence type="ECO:0000259" key="21">
    <source>
        <dbReference type="PROSITE" id="PS50994"/>
    </source>
</evidence>
<evidence type="ECO:0000256" key="12">
    <source>
        <dbReference type="ARBA" id="ARBA00022908"/>
    </source>
</evidence>
<dbReference type="Pfam" id="PF00665">
    <property type="entry name" value="rve"/>
    <property type="match status" value="1"/>
</dbReference>
<dbReference type="GO" id="GO:0003676">
    <property type="term" value="F:nucleic acid binding"/>
    <property type="evidence" value="ECO:0007669"/>
    <property type="project" value="InterPro"/>
</dbReference>
<evidence type="ECO:0000256" key="6">
    <source>
        <dbReference type="ARBA" id="ARBA00022741"/>
    </source>
</evidence>
<keyword evidence="12" id="KW-0229">DNA integration</keyword>
<evidence type="ECO:0000256" key="3">
    <source>
        <dbReference type="ARBA" id="ARBA00022670"/>
    </source>
</evidence>